<dbReference type="EMBL" id="KK584421">
    <property type="protein sequence ID" value="KDO15986.1"/>
    <property type="molecule type" value="Genomic_DNA"/>
</dbReference>
<name>A0A067BNR4_SAPPC</name>
<gene>
    <name evidence="2" type="ORF">SPRG_18474</name>
</gene>
<dbReference type="GeneID" id="24139999"/>
<feature type="region of interest" description="Disordered" evidence="1">
    <location>
        <begin position="31"/>
        <end position="81"/>
    </location>
</feature>
<reference evidence="2 3" key="1">
    <citation type="journal article" date="2013" name="PLoS Genet.">
        <title>Distinctive expansion of potential virulence genes in the genome of the oomycete fish pathogen Saprolegnia parasitica.</title>
        <authorList>
            <person name="Jiang R.H."/>
            <person name="de Bruijn I."/>
            <person name="Haas B.J."/>
            <person name="Belmonte R."/>
            <person name="Lobach L."/>
            <person name="Christie J."/>
            <person name="van den Ackerveken G."/>
            <person name="Bottin A."/>
            <person name="Bulone V."/>
            <person name="Diaz-Moreno S.M."/>
            <person name="Dumas B."/>
            <person name="Fan L."/>
            <person name="Gaulin E."/>
            <person name="Govers F."/>
            <person name="Grenville-Briggs L.J."/>
            <person name="Horner N.R."/>
            <person name="Levin J.Z."/>
            <person name="Mammella M."/>
            <person name="Meijer H.J."/>
            <person name="Morris P."/>
            <person name="Nusbaum C."/>
            <person name="Oome S."/>
            <person name="Phillips A.J."/>
            <person name="van Rooyen D."/>
            <person name="Rzeszutek E."/>
            <person name="Saraiva M."/>
            <person name="Secombes C.J."/>
            <person name="Seidl M.F."/>
            <person name="Snel B."/>
            <person name="Stassen J.H."/>
            <person name="Sykes S."/>
            <person name="Tripathy S."/>
            <person name="van den Berg H."/>
            <person name="Vega-Arreguin J.C."/>
            <person name="Wawra S."/>
            <person name="Young S.K."/>
            <person name="Zeng Q."/>
            <person name="Dieguez-Uribeondo J."/>
            <person name="Russ C."/>
            <person name="Tyler B.M."/>
            <person name="van West P."/>
        </authorList>
    </citation>
    <scope>NUCLEOTIDE SEQUENCE [LARGE SCALE GENOMIC DNA]</scope>
    <source>
        <strain evidence="2 3">CBS 223.65</strain>
    </source>
</reference>
<evidence type="ECO:0000313" key="3">
    <source>
        <dbReference type="Proteomes" id="UP000030745"/>
    </source>
</evidence>
<dbReference type="AlphaFoldDB" id="A0A067BNR4"/>
<dbReference type="KEGG" id="spar:SPRG_18474"/>
<dbReference type="RefSeq" id="XP_012213305.1">
    <property type="nucleotide sequence ID" value="XM_012357915.1"/>
</dbReference>
<feature type="compositionally biased region" description="Acidic residues" evidence="1">
    <location>
        <begin position="46"/>
        <end position="59"/>
    </location>
</feature>
<dbReference type="Proteomes" id="UP000030745">
    <property type="component" value="Unassembled WGS sequence"/>
</dbReference>
<keyword evidence="3" id="KW-1185">Reference proteome</keyword>
<organism evidence="2 3">
    <name type="scientific">Saprolegnia parasitica (strain CBS 223.65)</name>
    <dbReference type="NCBI Taxonomy" id="695850"/>
    <lineage>
        <taxon>Eukaryota</taxon>
        <taxon>Sar</taxon>
        <taxon>Stramenopiles</taxon>
        <taxon>Oomycota</taxon>
        <taxon>Saprolegniomycetes</taxon>
        <taxon>Saprolegniales</taxon>
        <taxon>Saprolegniaceae</taxon>
        <taxon>Saprolegnia</taxon>
    </lineage>
</organism>
<protein>
    <submittedName>
        <fullName evidence="2">Uncharacterized protein</fullName>
    </submittedName>
</protein>
<dbReference type="VEuPathDB" id="FungiDB:SPRG_18474"/>
<accession>A0A067BNR4</accession>
<sequence>MTPTPRGFATTTFSTMQSPRPVVALARKSFPWMSATGRPTPLPWSPDDDGEYDDDDGEEEKSKTSPVVASGPVTPTRGAGS</sequence>
<proteinExistence type="predicted"/>
<evidence type="ECO:0000256" key="1">
    <source>
        <dbReference type="SAM" id="MobiDB-lite"/>
    </source>
</evidence>
<evidence type="ECO:0000313" key="2">
    <source>
        <dbReference type="EMBL" id="KDO15986.1"/>
    </source>
</evidence>